<dbReference type="InterPro" id="IPR023213">
    <property type="entry name" value="CAT-like_dom_sf"/>
</dbReference>
<dbReference type="InterPro" id="IPR001242">
    <property type="entry name" value="Condensation_dom"/>
</dbReference>
<dbReference type="RefSeq" id="WP_254159327.1">
    <property type="nucleotide sequence ID" value="NZ_JAHESF010000001.1"/>
</dbReference>
<dbReference type="Gene3D" id="3.40.50.12780">
    <property type="entry name" value="N-terminal domain of ligase-like"/>
    <property type="match status" value="1"/>
</dbReference>
<dbReference type="Gene3D" id="3.30.300.30">
    <property type="match status" value="1"/>
</dbReference>
<dbReference type="Pfam" id="PF00550">
    <property type="entry name" value="PP-binding"/>
    <property type="match status" value="1"/>
</dbReference>
<dbReference type="FunFam" id="3.30.300.30:FF:000010">
    <property type="entry name" value="Enterobactin synthetase component F"/>
    <property type="match status" value="1"/>
</dbReference>
<dbReference type="Proteomes" id="UP001319200">
    <property type="component" value="Unassembled WGS sequence"/>
</dbReference>
<dbReference type="NCBIfam" id="TIGR04020">
    <property type="entry name" value="seco_metab_LLM"/>
    <property type="match status" value="1"/>
</dbReference>
<dbReference type="CDD" id="cd19531">
    <property type="entry name" value="LCL_NRPS-like"/>
    <property type="match status" value="1"/>
</dbReference>
<dbReference type="SMART" id="SM00823">
    <property type="entry name" value="PKS_PP"/>
    <property type="match status" value="1"/>
</dbReference>
<dbReference type="PANTHER" id="PTHR45527:SF1">
    <property type="entry name" value="FATTY ACID SYNTHASE"/>
    <property type="match status" value="1"/>
</dbReference>
<dbReference type="Pfam" id="PF00668">
    <property type="entry name" value="Condensation"/>
    <property type="match status" value="2"/>
</dbReference>
<dbReference type="FunFam" id="1.10.1200.10:FF:000005">
    <property type="entry name" value="Nonribosomal peptide synthetase 1"/>
    <property type="match status" value="1"/>
</dbReference>
<dbReference type="SUPFAM" id="SSF47336">
    <property type="entry name" value="ACP-like"/>
    <property type="match status" value="1"/>
</dbReference>
<dbReference type="EMBL" id="JAHESF010000001">
    <property type="protein sequence ID" value="MBT1695437.1"/>
    <property type="molecule type" value="Genomic_DNA"/>
</dbReference>
<protein>
    <submittedName>
        <fullName evidence="6">LLM class flavin-dependent oxidoreductase</fullName>
    </submittedName>
</protein>
<dbReference type="InterPro" id="IPR009081">
    <property type="entry name" value="PP-bd_ACP"/>
</dbReference>
<evidence type="ECO:0000256" key="3">
    <source>
        <dbReference type="ARBA" id="ARBA00022450"/>
    </source>
</evidence>
<proteinExistence type="inferred from homology"/>
<feature type="domain" description="Carrier" evidence="5">
    <location>
        <begin position="1113"/>
        <end position="1190"/>
    </location>
</feature>
<dbReference type="InterPro" id="IPR042099">
    <property type="entry name" value="ANL_N_sf"/>
</dbReference>
<comment type="caution">
    <text evidence="6">The sequence shown here is derived from an EMBL/GenBank/DDBJ whole genome shotgun (WGS) entry which is preliminary data.</text>
</comment>
<keyword evidence="7" id="KW-1185">Reference proteome</keyword>
<dbReference type="PROSITE" id="PS00012">
    <property type="entry name" value="PHOSPHOPANTETHEINE"/>
    <property type="match status" value="1"/>
</dbReference>
<dbReference type="InterPro" id="IPR024011">
    <property type="entry name" value="Biosynth_lucif-like_mOase_dom"/>
</dbReference>
<dbReference type="InterPro" id="IPR036661">
    <property type="entry name" value="Luciferase-like_sf"/>
</dbReference>
<dbReference type="GO" id="GO:0044550">
    <property type="term" value="P:secondary metabolite biosynthetic process"/>
    <property type="evidence" value="ECO:0007669"/>
    <property type="project" value="TreeGrafter"/>
</dbReference>
<dbReference type="Gene3D" id="3.30.559.10">
    <property type="entry name" value="Chloramphenicol acetyltransferase-like domain"/>
    <property type="match status" value="1"/>
</dbReference>
<dbReference type="FunFam" id="2.30.38.10:FF:000001">
    <property type="entry name" value="Non-ribosomal peptide synthetase PvdI"/>
    <property type="match status" value="1"/>
</dbReference>
<name>A0AAP2GM89_9BACT</name>
<dbReference type="Pfam" id="PF00501">
    <property type="entry name" value="AMP-binding"/>
    <property type="match status" value="2"/>
</dbReference>
<evidence type="ECO:0000259" key="5">
    <source>
        <dbReference type="PROSITE" id="PS50075"/>
    </source>
</evidence>
<dbReference type="Gene3D" id="3.20.20.30">
    <property type="entry name" value="Luciferase-like domain"/>
    <property type="match status" value="1"/>
</dbReference>
<evidence type="ECO:0000313" key="6">
    <source>
        <dbReference type="EMBL" id="MBT1695437.1"/>
    </source>
</evidence>
<evidence type="ECO:0000256" key="1">
    <source>
        <dbReference type="ARBA" id="ARBA00001957"/>
    </source>
</evidence>
<evidence type="ECO:0000256" key="4">
    <source>
        <dbReference type="ARBA" id="ARBA00022553"/>
    </source>
</evidence>
<keyword evidence="3" id="KW-0596">Phosphopantetheine</keyword>
<dbReference type="InterPro" id="IPR036736">
    <property type="entry name" value="ACP-like_sf"/>
</dbReference>
<dbReference type="GO" id="GO:0031177">
    <property type="term" value="F:phosphopantetheine binding"/>
    <property type="evidence" value="ECO:0007669"/>
    <property type="project" value="InterPro"/>
</dbReference>
<reference evidence="6 7" key="1">
    <citation type="submission" date="2021-05" db="EMBL/GenBank/DDBJ databases">
        <title>A Polyphasic approach of four new species of the genus Ohtaekwangia: Ohtaekwangia histidinii sp. nov., Ohtaekwangia cretensis sp. nov., Ohtaekwangia indiensis sp. nov., Ohtaekwangia reichenbachii sp. nov. from diverse environment.</title>
        <authorList>
            <person name="Octaviana S."/>
        </authorList>
    </citation>
    <scope>NUCLEOTIDE SEQUENCE [LARGE SCALE GENOMIC DNA]</scope>
    <source>
        <strain evidence="6 7">PWU4</strain>
    </source>
</reference>
<dbReference type="InterPro" id="IPR000873">
    <property type="entry name" value="AMP-dep_synth/lig_dom"/>
</dbReference>
<dbReference type="InterPro" id="IPR020845">
    <property type="entry name" value="AMP-binding_CS"/>
</dbReference>
<comment type="similarity">
    <text evidence="2">Belongs to the ATP-dependent AMP-binding enzyme family.</text>
</comment>
<dbReference type="InterPro" id="IPR020806">
    <property type="entry name" value="PKS_PP-bd"/>
</dbReference>
<dbReference type="Pfam" id="PF00296">
    <property type="entry name" value="Bac_luciferase"/>
    <property type="match status" value="1"/>
</dbReference>
<dbReference type="GO" id="GO:0005737">
    <property type="term" value="C:cytoplasm"/>
    <property type="evidence" value="ECO:0007669"/>
    <property type="project" value="TreeGrafter"/>
</dbReference>
<dbReference type="GO" id="GO:0043041">
    <property type="term" value="P:amino acid activation for nonribosomal peptide biosynthetic process"/>
    <property type="evidence" value="ECO:0007669"/>
    <property type="project" value="TreeGrafter"/>
</dbReference>
<organism evidence="6 7">
    <name type="scientific">Chryseosolibacter histidini</name>
    <dbReference type="NCBI Taxonomy" id="2782349"/>
    <lineage>
        <taxon>Bacteria</taxon>
        <taxon>Pseudomonadati</taxon>
        <taxon>Bacteroidota</taxon>
        <taxon>Cytophagia</taxon>
        <taxon>Cytophagales</taxon>
        <taxon>Chryseotaleaceae</taxon>
        <taxon>Chryseosolibacter</taxon>
    </lineage>
</organism>
<dbReference type="SUPFAM" id="SSF51679">
    <property type="entry name" value="Bacterial luciferase-like"/>
    <property type="match status" value="1"/>
</dbReference>
<sequence>MADKSKLDLETIRANRNVGARNYWQNRLEGYTPGVYFDDSTQASRMAKKHYATDTAIAAAQLSGMLARIATSDEAKHIVLLSALGVLAQKCSAATDIGVFTPLYASNGPSPLGVIPVRMKNFTSIQFVKFLKVVKDDVVEDLRHGNYPVEKILGVGREEMSDVPVTAMLVEEIHNLVAFEALSPDILFSFSVRDSLTLEVRYKIGKFSASYIAQLSARYFNLLHNLLSENSKIIDDVEMVSDQEKHMLLSGFNDTAINYEHHETIVSLFERQARSTPDKTALVYEGKKLTYRELNDRANVLAHHLRDKYHVKPGALVGVVMPRSERMVIALLGILKSGAAYVPVDPSYPKDRIHYILEDSGAKVALMSQALQAATPFQGDVINFDTFTEDFAADPVPVNTPTDLCYLIYTSGSTGKPKGVMISHGNVVNFFAGMNERLTRRQDDCMLAVTSISFDISVLEIFWTLCHGIEVVVHPSDIPLTGLDRYVQGEDLSIDFSLFFFSSYDNREENKYNLLLESVKYADREGFKAVWTPERHFHEFGGLYPNPAVTSAALAMITRQIELRSGSIVSPLHDVARIAEEWSVVDNLSGGRVGLSFASGWNPNDFVLAPANYKERQRIMYEQIETVKMLWKGGTLKRENGFNKEVEFRIFPAPVQKDLPIWITSSGNEETFKAAGAIGANLLTHLLGQDPEELGKKIRLYREALRANGHDVASGKVALMLHTYIGDDIDEVERLVEGPFIEYLKSSIGLSKILIEETGLKDEDLPKERMDTILKNSFRRYYKTSALIGTRSSCSEMIQKLKRIGVDEIACLVDFGVAQDKVLEGLKNLKALKELFSRRGDMLHRPITMMQSTPSFVKLARDGNGSHKFLKALRLLLLGGENVPLSLIDKLRSDTKADLYNMYGPTETTVWSCVHRFEEKTGRISVGKPIANTQVYVLNKNLQVVPAGMAGDVYIAGDGLSKGYWHRAALTAERFIENPFSRDRKMYKTGDIGRWTAEGTLELLGREDHQVKIRGYRIELEEIESALLGYGTLQEAVVIAREKDEEKFLVAYYTSAMEVDNAALRSYLSGKLPHYMVPSYLMRIGRMLVTPNGKIDRKAFPDPEVKAGANYVKPSTEQERKLVRIWAGILRLDENNIGIRDDFFALGGHSIMAVRLIQSIEQHFSILLNLKEIFECATVEKQCALLGRSTHRNVNPINKAEKKEFYTVSSAQERLFYEQMLNKDSITSNNSSLYEIKGALDTERLRQSFRALIKRHEGLRTSFSLHAQDPVQQIEAEMDFDILFLPPGRYATVEDAFHDFVRPFDLLSFPLIRCALYQDSTQRRFLFVDIHHIVCDGISVNVLMNEFKMIYEGVQLPPVSLRYVDYAHWQKHRKNSLHQSREFWARQLSGRLPHIDLPLTGNRETTEIYRACRKVLRIDAAQYQQIKKFTTETNVSTFMFLLSAYYILLHKMSGNTDIIIGTDAIGRTHAGLKNVVGTFINVLPLRMQIATQASYREFLQQVKSCVLDAFDNQEFPFDQMFSLVNKDEKKQIIDVYFSSADFLDNEAEISALQFVPTRINRHVNTTRYELELSVSESDGQLDVIFIYSDALYDAQTIELFMEYYANILTAALENNLTDIETFELESAVNAVA</sequence>
<dbReference type="InterPro" id="IPR006162">
    <property type="entry name" value="Ppantetheine_attach_site"/>
</dbReference>
<gene>
    <name evidence="6" type="ORF">KK083_01025</name>
</gene>
<dbReference type="FunFam" id="3.40.50.980:FF:000001">
    <property type="entry name" value="Non-ribosomal peptide synthetase"/>
    <property type="match status" value="1"/>
</dbReference>
<dbReference type="GO" id="GO:0016705">
    <property type="term" value="F:oxidoreductase activity, acting on paired donors, with incorporation or reduction of molecular oxygen"/>
    <property type="evidence" value="ECO:0007669"/>
    <property type="project" value="InterPro"/>
</dbReference>
<dbReference type="PROSITE" id="PS50075">
    <property type="entry name" value="CARRIER"/>
    <property type="match status" value="1"/>
</dbReference>
<dbReference type="Gene3D" id="3.30.559.30">
    <property type="entry name" value="Nonribosomal peptide synthetase, condensation domain"/>
    <property type="match status" value="2"/>
</dbReference>
<keyword evidence="4" id="KW-0597">Phosphoprotein</keyword>
<dbReference type="PROSITE" id="PS00455">
    <property type="entry name" value="AMP_BINDING"/>
    <property type="match status" value="1"/>
</dbReference>
<dbReference type="Gene3D" id="1.10.1200.10">
    <property type="entry name" value="ACP-like"/>
    <property type="match status" value="1"/>
</dbReference>
<accession>A0AAP2GM89</accession>
<evidence type="ECO:0000256" key="2">
    <source>
        <dbReference type="ARBA" id="ARBA00006432"/>
    </source>
</evidence>
<evidence type="ECO:0000313" key="7">
    <source>
        <dbReference type="Proteomes" id="UP001319200"/>
    </source>
</evidence>
<dbReference type="Gene3D" id="3.40.50.980">
    <property type="match status" value="2"/>
</dbReference>
<dbReference type="SUPFAM" id="SSF56801">
    <property type="entry name" value="Acetyl-CoA synthetase-like"/>
    <property type="match status" value="2"/>
</dbReference>
<dbReference type="PANTHER" id="PTHR45527">
    <property type="entry name" value="NONRIBOSOMAL PEPTIDE SYNTHETASE"/>
    <property type="match status" value="1"/>
</dbReference>
<dbReference type="InterPro" id="IPR045851">
    <property type="entry name" value="AMP-bd_C_sf"/>
</dbReference>
<comment type="cofactor">
    <cofactor evidence="1">
        <name>pantetheine 4'-phosphate</name>
        <dbReference type="ChEBI" id="CHEBI:47942"/>
    </cofactor>
</comment>
<dbReference type="InterPro" id="IPR011251">
    <property type="entry name" value="Luciferase-like_dom"/>
</dbReference>
<dbReference type="SUPFAM" id="SSF52777">
    <property type="entry name" value="CoA-dependent acyltransferases"/>
    <property type="match status" value="3"/>
</dbReference>